<dbReference type="PANTHER" id="PTHR13130:SF4">
    <property type="entry name" value="MEDIATOR OF RNA POLYMERASE II TRANSCRIPTION SUBUNIT 27"/>
    <property type="match status" value="1"/>
</dbReference>
<gene>
    <name evidence="6" type="ORF">CEUSTIGMA_g5568.t1</name>
</gene>
<dbReference type="Proteomes" id="UP000232323">
    <property type="component" value="Unassembled WGS sequence"/>
</dbReference>
<dbReference type="STRING" id="1157962.A0A250X503"/>
<keyword evidence="5" id="KW-0539">Nucleus</keyword>
<dbReference type="AlphaFoldDB" id="A0A250X503"/>
<reference evidence="6 7" key="1">
    <citation type="submission" date="2017-08" db="EMBL/GenBank/DDBJ databases">
        <title>Acidophilic green algal genome provides insights into adaptation to an acidic environment.</title>
        <authorList>
            <person name="Hirooka S."/>
            <person name="Hirose Y."/>
            <person name="Kanesaki Y."/>
            <person name="Higuchi S."/>
            <person name="Fujiwara T."/>
            <person name="Onuma R."/>
            <person name="Era A."/>
            <person name="Ohbayashi R."/>
            <person name="Uzuka A."/>
            <person name="Nozaki H."/>
            <person name="Yoshikawa H."/>
            <person name="Miyagishima S.Y."/>
        </authorList>
    </citation>
    <scope>NUCLEOTIDE SEQUENCE [LARGE SCALE GENOMIC DNA]</scope>
    <source>
        <strain evidence="6 7">NIES-2499</strain>
    </source>
</reference>
<keyword evidence="7" id="KW-1185">Reference proteome</keyword>
<comment type="subcellular location">
    <subcellularLocation>
        <location evidence="1">Nucleus</location>
    </subcellularLocation>
</comment>
<evidence type="ECO:0000256" key="5">
    <source>
        <dbReference type="ARBA" id="ARBA00023242"/>
    </source>
</evidence>
<comment type="similarity">
    <text evidence="2">Belongs to the Mediator complex subunit 27 family.</text>
</comment>
<evidence type="ECO:0000256" key="2">
    <source>
        <dbReference type="ARBA" id="ARBA00008048"/>
    </source>
</evidence>
<name>A0A250X503_9CHLO</name>
<evidence type="ECO:0000313" key="7">
    <source>
        <dbReference type="Proteomes" id="UP000232323"/>
    </source>
</evidence>
<evidence type="ECO:0000256" key="3">
    <source>
        <dbReference type="ARBA" id="ARBA00023015"/>
    </source>
</evidence>
<comment type="caution">
    <text evidence="6">The sequence shown here is derived from an EMBL/GenBank/DDBJ whole genome shotgun (WGS) entry which is preliminary data.</text>
</comment>
<dbReference type="GO" id="GO:0006357">
    <property type="term" value="P:regulation of transcription by RNA polymerase II"/>
    <property type="evidence" value="ECO:0007669"/>
    <property type="project" value="TreeGrafter"/>
</dbReference>
<dbReference type="PANTHER" id="PTHR13130">
    <property type="entry name" value="34 KDA TRANSCRIPTIONAL CO-ACTIVATOR-RELATED"/>
    <property type="match status" value="1"/>
</dbReference>
<protein>
    <submittedName>
        <fullName evidence="6">Uncharacterized protein</fullName>
    </submittedName>
</protein>
<evidence type="ECO:0000256" key="1">
    <source>
        <dbReference type="ARBA" id="ARBA00004123"/>
    </source>
</evidence>
<dbReference type="OrthoDB" id="547167at2759"/>
<evidence type="ECO:0000313" key="6">
    <source>
        <dbReference type="EMBL" id="GAX78126.1"/>
    </source>
</evidence>
<accession>A0A250X503</accession>
<dbReference type="EMBL" id="BEGY01000030">
    <property type="protein sequence ID" value="GAX78126.1"/>
    <property type="molecule type" value="Genomic_DNA"/>
</dbReference>
<proteinExistence type="inferred from homology"/>
<dbReference type="Pfam" id="PF11571">
    <property type="entry name" value="Med27"/>
    <property type="match status" value="1"/>
</dbReference>
<dbReference type="GO" id="GO:0003713">
    <property type="term" value="F:transcription coactivator activity"/>
    <property type="evidence" value="ECO:0007669"/>
    <property type="project" value="TreeGrafter"/>
</dbReference>
<keyword evidence="4" id="KW-0804">Transcription</keyword>
<sequence length="151" mass="17474">MDAWSYSHHQVFRRIAALSTRVLAYFRAREECWRGISGRFDTATFSPPTESSMRCGEVPGLTYVNDELSMTGAILEDMILWLSTYRDLFTRSCNMTGKLLSNDPTTQYLMPPLFRPFLVSRRQLRLMAADMNKIEAYHMHAAPEQLLKWGI</sequence>
<organism evidence="6 7">
    <name type="scientific">Chlamydomonas eustigma</name>
    <dbReference type="NCBI Taxonomy" id="1157962"/>
    <lineage>
        <taxon>Eukaryota</taxon>
        <taxon>Viridiplantae</taxon>
        <taxon>Chlorophyta</taxon>
        <taxon>core chlorophytes</taxon>
        <taxon>Chlorophyceae</taxon>
        <taxon>CS clade</taxon>
        <taxon>Chlamydomonadales</taxon>
        <taxon>Chlamydomonadaceae</taxon>
        <taxon>Chlamydomonas</taxon>
    </lineage>
</organism>
<dbReference type="InterPro" id="IPR021627">
    <property type="entry name" value="Mediator_Med27"/>
</dbReference>
<evidence type="ECO:0000256" key="4">
    <source>
        <dbReference type="ARBA" id="ARBA00023163"/>
    </source>
</evidence>
<dbReference type="GO" id="GO:0016592">
    <property type="term" value="C:mediator complex"/>
    <property type="evidence" value="ECO:0007669"/>
    <property type="project" value="InterPro"/>
</dbReference>
<keyword evidence="3" id="KW-0805">Transcription regulation</keyword>